<proteinExistence type="predicted"/>
<dbReference type="AlphaFoldDB" id="A0A2W5PWA1"/>
<dbReference type="Proteomes" id="UP000249417">
    <property type="component" value="Unassembled WGS sequence"/>
</dbReference>
<evidence type="ECO:0000256" key="1">
    <source>
        <dbReference type="SAM" id="Phobius"/>
    </source>
</evidence>
<evidence type="ECO:0000313" key="2">
    <source>
        <dbReference type="EMBL" id="PZQ49107.1"/>
    </source>
</evidence>
<feature type="transmembrane region" description="Helical" evidence="1">
    <location>
        <begin position="248"/>
        <end position="268"/>
    </location>
</feature>
<sequence>MEDEQDDKHQGQFSLFEGDLVNRAFAKLGIGARKPLDLLARIVLLIGITWCPMAVMASFTVIPDALPEDARIAMNFFYDFAAYTQFFIGLPLFIIAEKILSDNILAAARDFEGSGIVSAQDRPKLRAIEDEVARLRRKASPEIICFIIAFVLSLMTIGPELFWPGDAMQTWHVAKDPVSHARNFTMTGAWETFVALPIQIFWWVRWIWKIGLWYWYLRQVSKFKLVLVASHPDHTGGIGFLSETQAKFAIVILAFGVSNIVSTIGYKIAVEHAPLDLPPVWGPVVGFVIGAPLIFLSPLLLFTKQLARTKKRAMDQFRERAMAAALRVEEQWLNSRCANDECDVNARGELSQLNLLSGFYDRIHGMRVIPFDLRSALQLTGSAVGPMIPLLPYFVKLPEPWQAILEAMTKWLPH</sequence>
<gene>
    <name evidence="2" type="ORF">DI551_00200</name>
</gene>
<feature type="transmembrane region" description="Helical" evidence="1">
    <location>
        <begin position="143"/>
        <end position="163"/>
    </location>
</feature>
<protein>
    <submittedName>
        <fullName evidence="2">Uncharacterized protein</fullName>
    </submittedName>
</protein>
<keyword evidence="1" id="KW-1133">Transmembrane helix</keyword>
<feature type="transmembrane region" description="Helical" evidence="1">
    <location>
        <begin position="280"/>
        <end position="302"/>
    </location>
</feature>
<feature type="transmembrane region" description="Helical" evidence="1">
    <location>
        <begin position="200"/>
        <end position="217"/>
    </location>
</feature>
<dbReference type="EMBL" id="QFQB01000001">
    <property type="protein sequence ID" value="PZQ49107.1"/>
    <property type="molecule type" value="Genomic_DNA"/>
</dbReference>
<comment type="caution">
    <text evidence="2">The sequence shown here is derived from an EMBL/GenBank/DDBJ whole genome shotgun (WGS) entry which is preliminary data.</text>
</comment>
<reference evidence="2 3" key="1">
    <citation type="submission" date="2017-08" db="EMBL/GenBank/DDBJ databases">
        <title>Infants hospitalized years apart are colonized by the same room-sourced microbial strains.</title>
        <authorList>
            <person name="Brooks B."/>
            <person name="Olm M.R."/>
            <person name="Firek B.A."/>
            <person name="Baker R."/>
            <person name="Thomas B.C."/>
            <person name="Morowitz M.J."/>
            <person name="Banfield J.F."/>
        </authorList>
    </citation>
    <scope>NUCLEOTIDE SEQUENCE [LARGE SCALE GENOMIC DNA]</scope>
    <source>
        <strain evidence="2">S2_005_002_R2_29</strain>
    </source>
</reference>
<keyword evidence="1" id="KW-0472">Membrane</keyword>
<feature type="transmembrane region" description="Helical" evidence="1">
    <location>
        <begin position="38"/>
        <end position="62"/>
    </location>
</feature>
<feature type="transmembrane region" description="Helical" evidence="1">
    <location>
        <begin position="82"/>
        <end position="100"/>
    </location>
</feature>
<evidence type="ECO:0000313" key="3">
    <source>
        <dbReference type="Proteomes" id="UP000249417"/>
    </source>
</evidence>
<keyword evidence="1" id="KW-0812">Transmembrane</keyword>
<accession>A0A2W5PWA1</accession>
<name>A0A2W5PWA1_9BACT</name>
<organism evidence="2 3">
    <name type="scientific">Micavibrio aeruginosavorus</name>
    <dbReference type="NCBI Taxonomy" id="349221"/>
    <lineage>
        <taxon>Bacteria</taxon>
        <taxon>Pseudomonadati</taxon>
        <taxon>Bdellovibrionota</taxon>
        <taxon>Bdellovibrionia</taxon>
        <taxon>Bdellovibrionales</taxon>
        <taxon>Pseudobdellovibrionaceae</taxon>
        <taxon>Micavibrio</taxon>
    </lineage>
</organism>